<sequence length="351" mass="39535">MGHIANAVHWHLSHSSIGQSATPQIVFSDLYRVQNNKESYISLTSDQIHEIECFLNADGLLQKPEPISIPPPDDESRPSVQLLSNSSPTQHNSTSQNQPTESEAESPVVDAESKASRIYESVVQSRLSMSENEALPATQNNLLTQISSQNERRENNQISATQNQQAENFKLCSQQAPDTPLCNARQQNSELDVGLTTSNAQQPQATNILLSYQFKTCELTRPETPYEHILGDLAVWCGVEEQDFSGDFKNQEFIDVVSLLDWWDAGTDELSAFAEHEIQMYLYHCQHCADLHGGMTSPWIAPMLYLITQQILAQDPILYLLNSYHLWSRRNAAFLIGQECSELANCYYHEC</sequence>
<dbReference type="EMBL" id="CH476619">
    <property type="protein sequence ID" value="EEP82151.1"/>
    <property type="molecule type" value="Genomic_DNA"/>
</dbReference>
<evidence type="ECO:0000313" key="3">
    <source>
        <dbReference type="Proteomes" id="UP000002058"/>
    </source>
</evidence>
<proteinExistence type="predicted"/>
<accession>C4JXW5</accession>
<dbReference type="RefSeq" id="XP_002582243.1">
    <property type="nucleotide sequence ID" value="XM_002582197.1"/>
</dbReference>
<keyword evidence="3" id="KW-1185">Reference proteome</keyword>
<reference evidence="3" key="1">
    <citation type="journal article" date="2009" name="Genome Res.">
        <title>Comparative genomic analyses of the human fungal pathogens Coccidioides and their relatives.</title>
        <authorList>
            <person name="Sharpton T.J."/>
            <person name="Stajich J.E."/>
            <person name="Rounsley S.D."/>
            <person name="Gardner M.J."/>
            <person name="Wortman J.R."/>
            <person name="Jordar V.S."/>
            <person name="Maiti R."/>
            <person name="Kodira C.D."/>
            <person name="Neafsey D.E."/>
            <person name="Zeng Q."/>
            <person name="Hung C.-Y."/>
            <person name="McMahan C."/>
            <person name="Muszewska A."/>
            <person name="Grynberg M."/>
            <person name="Mandel M.A."/>
            <person name="Kellner E.M."/>
            <person name="Barker B.M."/>
            <person name="Galgiani J.N."/>
            <person name="Orbach M.J."/>
            <person name="Kirkland T.N."/>
            <person name="Cole G.T."/>
            <person name="Henn M.R."/>
            <person name="Birren B.W."/>
            <person name="Taylor J.W."/>
        </authorList>
    </citation>
    <scope>NUCLEOTIDE SEQUENCE [LARGE SCALE GENOMIC DNA]</scope>
    <source>
        <strain evidence="3">UAMH 1704</strain>
    </source>
</reference>
<dbReference type="Proteomes" id="UP000002058">
    <property type="component" value="Unassembled WGS sequence"/>
</dbReference>
<dbReference type="GeneID" id="8443249"/>
<gene>
    <name evidence="2" type="ORF">UREG_07016</name>
</gene>
<protein>
    <submittedName>
        <fullName evidence="2">Uncharacterized protein</fullName>
    </submittedName>
</protein>
<feature type="region of interest" description="Disordered" evidence="1">
    <location>
        <begin position="63"/>
        <end position="115"/>
    </location>
</feature>
<dbReference type="VEuPathDB" id="FungiDB:UREG_07016"/>
<organism evidence="2 3">
    <name type="scientific">Uncinocarpus reesii (strain UAMH 1704)</name>
    <dbReference type="NCBI Taxonomy" id="336963"/>
    <lineage>
        <taxon>Eukaryota</taxon>
        <taxon>Fungi</taxon>
        <taxon>Dikarya</taxon>
        <taxon>Ascomycota</taxon>
        <taxon>Pezizomycotina</taxon>
        <taxon>Eurotiomycetes</taxon>
        <taxon>Eurotiomycetidae</taxon>
        <taxon>Onygenales</taxon>
        <taxon>Onygenaceae</taxon>
        <taxon>Uncinocarpus</taxon>
    </lineage>
</organism>
<name>C4JXW5_UNCRE</name>
<dbReference type="AlphaFoldDB" id="C4JXW5"/>
<dbReference type="InParanoid" id="C4JXW5"/>
<feature type="compositionally biased region" description="Polar residues" evidence="1">
    <location>
        <begin position="78"/>
        <end position="101"/>
    </location>
</feature>
<evidence type="ECO:0000256" key="1">
    <source>
        <dbReference type="SAM" id="MobiDB-lite"/>
    </source>
</evidence>
<dbReference type="KEGG" id="ure:UREG_07016"/>
<evidence type="ECO:0000313" key="2">
    <source>
        <dbReference type="EMBL" id="EEP82151.1"/>
    </source>
</evidence>
<dbReference type="HOGENOM" id="CLU_790358_0_0_1"/>